<dbReference type="Pfam" id="PF01327">
    <property type="entry name" value="Pep_deformylase"/>
    <property type="match status" value="1"/>
</dbReference>
<comment type="catalytic activity">
    <reaction evidence="6">
        <text>N-terminal N-formyl-L-methionyl-[peptide] + H2O = N-terminal L-methionyl-[peptide] + formate</text>
        <dbReference type="Rhea" id="RHEA:24420"/>
        <dbReference type="Rhea" id="RHEA-COMP:10639"/>
        <dbReference type="Rhea" id="RHEA-COMP:10640"/>
        <dbReference type="ChEBI" id="CHEBI:15377"/>
        <dbReference type="ChEBI" id="CHEBI:15740"/>
        <dbReference type="ChEBI" id="CHEBI:49298"/>
        <dbReference type="ChEBI" id="CHEBI:64731"/>
        <dbReference type="EC" id="3.5.1.88"/>
    </reaction>
</comment>
<comment type="similarity">
    <text evidence="1 6">Belongs to the polypeptide deformylase family.</text>
</comment>
<keyword evidence="4 6" id="KW-0648">Protein biosynthesis</keyword>
<keyword evidence="5 6" id="KW-0408">Iron</keyword>
<dbReference type="EMBL" id="JASOOY020000035">
    <property type="protein sequence ID" value="MEO3718112.1"/>
    <property type="molecule type" value="Genomic_DNA"/>
</dbReference>
<comment type="cofactor">
    <cofactor evidence="6">
        <name>Fe(2+)</name>
        <dbReference type="ChEBI" id="CHEBI:29033"/>
    </cofactor>
    <text evidence="6">Binds 1 Fe(2+) ion.</text>
</comment>
<dbReference type="PANTHER" id="PTHR10458">
    <property type="entry name" value="PEPTIDE DEFORMYLASE"/>
    <property type="match status" value="1"/>
</dbReference>
<dbReference type="NCBIfam" id="TIGR00079">
    <property type="entry name" value="pept_deformyl"/>
    <property type="match status" value="1"/>
</dbReference>
<evidence type="ECO:0000256" key="2">
    <source>
        <dbReference type="ARBA" id="ARBA00022723"/>
    </source>
</evidence>
<evidence type="ECO:0000313" key="7">
    <source>
        <dbReference type="EMBL" id="MEO3718112.1"/>
    </source>
</evidence>
<dbReference type="CDD" id="cd00487">
    <property type="entry name" value="Pep_deformylase"/>
    <property type="match status" value="1"/>
</dbReference>
<accession>A0AAW9SLU7</accession>
<keyword evidence="3 6" id="KW-0378">Hydrolase</keyword>
<protein>
    <recommendedName>
        <fullName evidence="6">Peptide deformylase</fullName>
        <shortName evidence="6">PDF</shortName>
        <ecNumber evidence="6">3.5.1.88</ecNumber>
    </recommendedName>
    <alternativeName>
        <fullName evidence="6">Polypeptide deformylase</fullName>
    </alternativeName>
</protein>
<evidence type="ECO:0000256" key="6">
    <source>
        <dbReference type="HAMAP-Rule" id="MF_00163"/>
    </source>
</evidence>
<comment type="caution">
    <text evidence="7">The sequence shown here is derived from an EMBL/GenBank/DDBJ whole genome shotgun (WGS) entry which is preliminary data.</text>
</comment>
<dbReference type="Gene3D" id="3.90.45.10">
    <property type="entry name" value="Peptide deformylase"/>
    <property type="match status" value="1"/>
</dbReference>
<dbReference type="HAMAP" id="MF_00163">
    <property type="entry name" value="Pep_deformylase"/>
    <property type="match status" value="1"/>
</dbReference>
<dbReference type="GO" id="GO:0006412">
    <property type="term" value="P:translation"/>
    <property type="evidence" value="ECO:0007669"/>
    <property type="project" value="UniProtKB-UniRule"/>
</dbReference>
<evidence type="ECO:0000256" key="5">
    <source>
        <dbReference type="ARBA" id="ARBA00023004"/>
    </source>
</evidence>
<dbReference type="PRINTS" id="PR01576">
    <property type="entry name" value="PDEFORMYLASE"/>
</dbReference>
<dbReference type="InterPro" id="IPR036821">
    <property type="entry name" value="Peptide_deformylase_sf"/>
</dbReference>
<evidence type="ECO:0000256" key="3">
    <source>
        <dbReference type="ARBA" id="ARBA00022801"/>
    </source>
</evidence>
<dbReference type="PIRSF" id="PIRSF004749">
    <property type="entry name" value="Pep_def"/>
    <property type="match status" value="1"/>
</dbReference>
<feature type="binding site" evidence="6">
    <location>
        <position position="135"/>
    </location>
    <ligand>
        <name>Fe cation</name>
        <dbReference type="ChEBI" id="CHEBI:24875"/>
    </ligand>
</feature>
<organism evidence="7 8">
    <name type="scientific">Corynebacterium amycolatum</name>
    <dbReference type="NCBI Taxonomy" id="43765"/>
    <lineage>
        <taxon>Bacteria</taxon>
        <taxon>Bacillati</taxon>
        <taxon>Actinomycetota</taxon>
        <taxon>Actinomycetes</taxon>
        <taxon>Mycobacteriales</taxon>
        <taxon>Corynebacteriaceae</taxon>
        <taxon>Corynebacterium</taxon>
    </lineage>
</organism>
<dbReference type="EC" id="3.5.1.88" evidence="6"/>
<comment type="function">
    <text evidence="6">Removes the formyl group from the N-terminal Met of newly synthesized proteins. Requires at least a dipeptide for an efficient rate of reaction. N-terminal L-methionine is a prerequisite for activity but the enzyme has broad specificity at other positions.</text>
</comment>
<reference evidence="7" key="1">
    <citation type="submission" date="2023-05" db="EMBL/GenBank/DDBJ databases">
        <authorList>
            <person name="Du J."/>
        </authorList>
    </citation>
    <scope>NUCLEOTIDE SEQUENCE</scope>
    <source>
        <strain evidence="7">UMB1064</strain>
    </source>
</reference>
<dbReference type="SUPFAM" id="SSF56420">
    <property type="entry name" value="Peptide deformylase"/>
    <property type="match status" value="1"/>
</dbReference>
<feature type="binding site" evidence="6">
    <location>
        <position position="89"/>
    </location>
    <ligand>
        <name>Fe cation</name>
        <dbReference type="ChEBI" id="CHEBI:24875"/>
    </ligand>
</feature>
<dbReference type="GO" id="GO:0046872">
    <property type="term" value="F:metal ion binding"/>
    <property type="evidence" value="ECO:0007669"/>
    <property type="project" value="UniProtKB-KW"/>
</dbReference>
<feature type="active site" evidence="6">
    <location>
        <position position="132"/>
    </location>
</feature>
<proteinExistence type="inferred from homology"/>
<dbReference type="AlphaFoldDB" id="A0AAW9SLU7"/>
<evidence type="ECO:0000256" key="1">
    <source>
        <dbReference type="ARBA" id="ARBA00010759"/>
    </source>
</evidence>
<dbReference type="PANTHER" id="PTHR10458:SF2">
    <property type="entry name" value="PEPTIDE DEFORMYLASE, MITOCHONDRIAL"/>
    <property type="match status" value="1"/>
</dbReference>
<dbReference type="Proteomes" id="UP001223646">
    <property type="component" value="Unassembled WGS sequence"/>
</dbReference>
<evidence type="ECO:0000313" key="8">
    <source>
        <dbReference type="Proteomes" id="UP001223646"/>
    </source>
</evidence>
<evidence type="ECO:0000256" key="4">
    <source>
        <dbReference type="ARBA" id="ARBA00022917"/>
    </source>
</evidence>
<keyword evidence="2 6" id="KW-0479">Metal-binding</keyword>
<sequence>MAVREVRLFGDPVLLSKAETVTDFDATLSHLIDDMFDTMDEQQGVGLAANQVGVLQRVFVYDCNGTRGHIVNPEWEAIGDETVHEIEGCLSIPGINGPVTRHARVRVTGQDRHGTPVSFEADDLLARCVQHESDHLDGVLFLKRLEGDERKTAMRSLREQDWFLNRG</sequence>
<dbReference type="GO" id="GO:0042586">
    <property type="term" value="F:peptide deformylase activity"/>
    <property type="evidence" value="ECO:0007669"/>
    <property type="project" value="UniProtKB-UniRule"/>
</dbReference>
<name>A0AAW9SLU7_CORAY</name>
<gene>
    <name evidence="6 7" type="primary">def</name>
    <name evidence="7" type="ORF">QP460_011020</name>
</gene>
<dbReference type="NCBIfam" id="NF001159">
    <property type="entry name" value="PRK00150.1-3"/>
    <property type="match status" value="1"/>
</dbReference>
<dbReference type="InterPro" id="IPR023635">
    <property type="entry name" value="Peptide_deformylase"/>
</dbReference>
<dbReference type="RefSeq" id="WP_005510753.1">
    <property type="nucleotide sequence ID" value="NZ_JASOOY020000035.1"/>
</dbReference>
<feature type="binding site" evidence="6">
    <location>
        <position position="131"/>
    </location>
    <ligand>
        <name>Fe cation</name>
        <dbReference type="ChEBI" id="CHEBI:24875"/>
    </ligand>
</feature>
<reference evidence="7" key="2">
    <citation type="submission" date="2024-05" db="EMBL/GenBank/DDBJ databases">
        <authorList>
            <person name="Wolfe A."/>
        </authorList>
    </citation>
    <scope>NUCLEOTIDE SEQUENCE</scope>
    <source>
        <strain evidence="7">UMB1064</strain>
    </source>
</reference>